<dbReference type="OrthoDB" id="408373at2759"/>
<name>A0A2P5FY62_TREOI</name>
<keyword evidence="1" id="KW-0378">Hydrolase</keyword>
<dbReference type="AlphaFoldDB" id="A0A2P5FY62"/>
<dbReference type="GO" id="GO:0009694">
    <property type="term" value="P:jasmonic acid metabolic process"/>
    <property type="evidence" value="ECO:0007669"/>
    <property type="project" value="TreeGrafter"/>
</dbReference>
<reference evidence="2" key="1">
    <citation type="submission" date="2016-06" db="EMBL/GenBank/DDBJ databases">
        <title>Parallel loss of symbiosis genes in relatives of nitrogen-fixing non-legume Parasponia.</title>
        <authorList>
            <person name="Van Velzen R."/>
            <person name="Holmer R."/>
            <person name="Bu F."/>
            <person name="Rutten L."/>
            <person name="Van Zeijl A."/>
            <person name="Liu W."/>
            <person name="Santuari L."/>
            <person name="Cao Q."/>
            <person name="Sharma T."/>
            <person name="Shen D."/>
            <person name="Roswanjaya Y."/>
            <person name="Wardhani T."/>
            <person name="Kalhor M.S."/>
            <person name="Jansen J."/>
            <person name="Van den Hoogen J."/>
            <person name="Gungor B."/>
            <person name="Hartog M."/>
            <person name="Hontelez J."/>
            <person name="Verver J."/>
            <person name="Yang W.-C."/>
            <person name="Schijlen E."/>
            <person name="Repin R."/>
            <person name="Schilthuizen M."/>
            <person name="Schranz E."/>
            <person name="Heidstra R."/>
            <person name="Miyata K."/>
            <person name="Fedorova E."/>
            <person name="Kohlen W."/>
            <person name="Bisseling T."/>
            <person name="Smit S."/>
            <person name="Geurts R."/>
        </authorList>
    </citation>
    <scope>NUCLEOTIDE SEQUENCE [LARGE SCALE GENOMIC DNA]</scope>
    <source>
        <strain evidence="2">cv. RG33-2</strain>
    </source>
</reference>
<dbReference type="SUPFAM" id="SSF53474">
    <property type="entry name" value="alpha/beta-Hydrolases"/>
    <property type="match status" value="1"/>
</dbReference>
<protein>
    <submittedName>
        <fullName evidence="1">Alpha/Beta hydrolase fold containing protein</fullName>
    </submittedName>
</protein>
<dbReference type="GO" id="GO:0080032">
    <property type="term" value="F:methyl jasmonate esterase activity"/>
    <property type="evidence" value="ECO:0007669"/>
    <property type="project" value="TreeGrafter"/>
</dbReference>
<dbReference type="EMBL" id="JXTC01000004">
    <property type="protein sequence ID" value="POO02720.1"/>
    <property type="molecule type" value="Genomic_DNA"/>
</dbReference>
<dbReference type="InParanoid" id="A0A2P5FY62"/>
<proteinExistence type="predicted"/>
<dbReference type="InterPro" id="IPR045889">
    <property type="entry name" value="MES/HNL"/>
</dbReference>
<dbReference type="GO" id="GO:0009696">
    <property type="term" value="P:salicylic acid metabolic process"/>
    <property type="evidence" value="ECO:0007669"/>
    <property type="project" value="TreeGrafter"/>
</dbReference>
<accession>A0A2P5FY62</accession>
<dbReference type="InterPro" id="IPR029058">
    <property type="entry name" value="AB_hydrolase_fold"/>
</dbReference>
<dbReference type="PANTHER" id="PTHR10992:SF943">
    <property type="entry name" value="METHYLESTERASE 10"/>
    <property type="match status" value="1"/>
</dbReference>
<gene>
    <name evidence="1" type="ORF">TorRG33x02_017060</name>
</gene>
<organism evidence="1 2">
    <name type="scientific">Trema orientale</name>
    <name type="common">Charcoal tree</name>
    <name type="synonym">Celtis orientalis</name>
    <dbReference type="NCBI Taxonomy" id="63057"/>
    <lineage>
        <taxon>Eukaryota</taxon>
        <taxon>Viridiplantae</taxon>
        <taxon>Streptophyta</taxon>
        <taxon>Embryophyta</taxon>
        <taxon>Tracheophyta</taxon>
        <taxon>Spermatophyta</taxon>
        <taxon>Magnoliopsida</taxon>
        <taxon>eudicotyledons</taxon>
        <taxon>Gunneridae</taxon>
        <taxon>Pentapetalae</taxon>
        <taxon>rosids</taxon>
        <taxon>fabids</taxon>
        <taxon>Rosales</taxon>
        <taxon>Cannabaceae</taxon>
        <taxon>Trema</taxon>
    </lineage>
</organism>
<dbReference type="GO" id="GO:0080030">
    <property type="term" value="F:methyl indole-3-acetate esterase activity"/>
    <property type="evidence" value="ECO:0007669"/>
    <property type="project" value="TreeGrafter"/>
</dbReference>
<comment type="caution">
    <text evidence="1">The sequence shown here is derived from an EMBL/GenBank/DDBJ whole genome shotgun (WGS) entry which is preliminary data.</text>
</comment>
<dbReference type="Proteomes" id="UP000237000">
    <property type="component" value="Unassembled WGS sequence"/>
</dbReference>
<keyword evidence="2" id="KW-1185">Reference proteome</keyword>
<evidence type="ECO:0000313" key="1">
    <source>
        <dbReference type="EMBL" id="POO02720.1"/>
    </source>
</evidence>
<dbReference type="PANTHER" id="PTHR10992">
    <property type="entry name" value="METHYLESTERASE FAMILY MEMBER"/>
    <property type="match status" value="1"/>
</dbReference>
<dbReference type="STRING" id="63057.A0A2P5FY62"/>
<dbReference type="Gene3D" id="3.40.50.1820">
    <property type="entry name" value="alpha/beta hydrolase"/>
    <property type="match status" value="1"/>
</dbReference>
<sequence>MESFPEKILVAIYVTALAPNTRSPPASLLQEFFNRTSTESLMDFQVSVNNGPEKPKTVVSVGPKYLANNAYQCCQPEDLELAKMMVRPSGMFSEDLAKESLLTEEKFGSVQRAFVVCEKDGSMDEDFQRWLIENSQTKEVEVILGADHMVMLSNPHELRLRLQKIVEKHC</sequence>
<dbReference type="GO" id="GO:0080031">
    <property type="term" value="F:methyl salicylate esterase activity"/>
    <property type="evidence" value="ECO:0007669"/>
    <property type="project" value="TreeGrafter"/>
</dbReference>
<evidence type="ECO:0000313" key="2">
    <source>
        <dbReference type="Proteomes" id="UP000237000"/>
    </source>
</evidence>